<dbReference type="InterPro" id="IPR046281">
    <property type="entry name" value="DUF6318"/>
</dbReference>
<feature type="region of interest" description="Disordered" evidence="1">
    <location>
        <begin position="1"/>
        <end position="39"/>
    </location>
</feature>
<keyword evidence="2" id="KW-0812">Transmembrane</keyword>
<feature type="region of interest" description="Disordered" evidence="1">
    <location>
        <begin position="93"/>
        <end position="113"/>
    </location>
</feature>
<organism evidence="4 5">
    <name type="scientific">Schaalia odontolytica</name>
    <dbReference type="NCBI Taxonomy" id="1660"/>
    <lineage>
        <taxon>Bacteria</taxon>
        <taxon>Bacillati</taxon>
        <taxon>Actinomycetota</taxon>
        <taxon>Actinomycetes</taxon>
        <taxon>Actinomycetales</taxon>
        <taxon>Actinomycetaceae</taxon>
        <taxon>Schaalia</taxon>
    </lineage>
</organism>
<dbReference type="Pfam" id="PF19843">
    <property type="entry name" value="DUF6318"/>
    <property type="match status" value="1"/>
</dbReference>
<dbReference type="AlphaFoldDB" id="A0A2I1HY11"/>
<name>A0A2I1HY11_9ACTO</name>
<gene>
    <name evidence="4" type="ORF">CYJ22_09220</name>
</gene>
<evidence type="ECO:0000256" key="2">
    <source>
        <dbReference type="SAM" id="Phobius"/>
    </source>
</evidence>
<feature type="compositionally biased region" description="Low complexity" evidence="1">
    <location>
        <begin position="93"/>
        <end position="111"/>
    </location>
</feature>
<keyword evidence="2" id="KW-1133">Transmembrane helix</keyword>
<feature type="domain" description="DUF6318" evidence="3">
    <location>
        <begin position="136"/>
        <end position="274"/>
    </location>
</feature>
<sequence length="284" mass="30511">MENSPLSDGSVAEEEAFLDSASRRSLDHELPASRTHSRGAGTRVGSWMRVGAVDWGIRIAVVGLVIGGFFAIYVNGVAEGWWRAWGETPTVAATGPTTAPAPTPTVSSEPAMSGGYQIGPDGILVRPAEFAADTYTKPELPEEAKENTERGAELAAEHFLALENYAWNTGDTQPLADMSEPGDNFSGSYITAIKHVYSNGWAYGNNATITEIVTVEPVSPEQWGAQNDTIGVLFHIRSTDGVTCIGQKILSNETEYDSSLALFVTWKGDRWVITGGSVDRVNKQ</sequence>
<protein>
    <recommendedName>
        <fullName evidence="3">DUF6318 domain-containing protein</fullName>
    </recommendedName>
</protein>
<proteinExistence type="predicted"/>
<feature type="transmembrane region" description="Helical" evidence="2">
    <location>
        <begin position="55"/>
        <end position="74"/>
    </location>
</feature>
<dbReference type="EMBL" id="PKKM01000015">
    <property type="protein sequence ID" value="PKY63758.1"/>
    <property type="molecule type" value="Genomic_DNA"/>
</dbReference>
<reference evidence="4 5" key="1">
    <citation type="submission" date="2017-12" db="EMBL/GenBank/DDBJ databases">
        <title>Phylogenetic diversity of female urinary microbiome.</title>
        <authorList>
            <person name="Thomas-White K."/>
            <person name="Wolfe A.J."/>
        </authorList>
    </citation>
    <scope>NUCLEOTIDE SEQUENCE [LARGE SCALE GENOMIC DNA]</scope>
    <source>
        <strain evidence="4 5">UMB0018</strain>
    </source>
</reference>
<evidence type="ECO:0000259" key="3">
    <source>
        <dbReference type="Pfam" id="PF19843"/>
    </source>
</evidence>
<evidence type="ECO:0000256" key="1">
    <source>
        <dbReference type="SAM" id="MobiDB-lite"/>
    </source>
</evidence>
<evidence type="ECO:0000313" key="5">
    <source>
        <dbReference type="Proteomes" id="UP000234198"/>
    </source>
</evidence>
<feature type="compositionally biased region" description="Basic and acidic residues" evidence="1">
    <location>
        <begin position="21"/>
        <end position="31"/>
    </location>
</feature>
<keyword evidence="2" id="KW-0472">Membrane</keyword>
<evidence type="ECO:0000313" key="4">
    <source>
        <dbReference type="EMBL" id="PKY63758.1"/>
    </source>
</evidence>
<dbReference type="RefSeq" id="WP_101602393.1">
    <property type="nucleotide sequence ID" value="NZ_PKKM01000015.1"/>
</dbReference>
<accession>A0A2I1HY11</accession>
<dbReference type="Proteomes" id="UP000234198">
    <property type="component" value="Unassembled WGS sequence"/>
</dbReference>
<comment type="caution">
    <text evidence="4">The sequence shown here is derived from an EMBL/GenBank/DDBJ whole genome shotgun (WGS) entry which is preliminary data.</text>
</comment>